<feature type="compositionally biased region" description="Low complexity" evidence="1">
    <location>
        <begin position="106"/>
        <end position="117"/>
    </location>
</feature>
<feature type="region of interest" description="Disordered" evidence="1">
    <location>
        <begin position="67"/>
        <end position="145"/>
    </location>
</feature>
<dbReference type="Gramene" id="PAN38126">
    <property type="protein sequence ID" value="PAN38126"/>
    <property type="gene ID" value="PAHAL_7G149100"/>
</dbReference>
<dbReference type="EMBL" id="CM008052">
    <property type="protein sequence ID" value="PAN38126.1"/>
    <property type="molecule type" value="Genomic_DNA"/>
</dbReference>
<sequence>MMLHETLGSRTTEVSQALLAGCSRDLGDFGYFQGLLQSVSTAVEMAEFSSGLHNNSAYPVAADGLAVSSGQGTDVDESGYASSEPSPHDVYADDEGCMNELTMEQGGAVVSGEGSASDTRLQSDQHQQSRHGYSEPTTRCDKQRK</sequence>
<organism evidence="2">
    <name type="scientific">Panicum hallii</name>
    <dbReference type="NCBI Taxonomy" id="206008"/>
    <lineage>
        <taxon>Eukaryota</taxon>
        <taxon>Viridiplantae</taxon>
        <taxon>Streptophyta</taxon>
        <taxon>Embryophyta</taxon>
        <taxon>Tracheophyta</taxon>
        <taxon>Spermatophyta</taxon>
        <taxon>Magnoliopsida</taxon>
        <taxon>Liliopsida</taxon>
        <taxon>Poales</taxon>
        <taxon>Poaceae</taxon>
        <taxon>PACMAD clade</taxon>
        <taxon>Panicoideae</taxon>
        <taxon>Panicodae</taxon>
        <taxon>Paniceae</taxon>
        <taxon>Panicinae</taxon>
        <taxon>Panicum</taxon>
        <taxon>Panicum sect. Panicum</taxon>
    </lineage>
</organism>
<evidence type="ECO:0000313" key="2">
    <source>
        <dbReference type="EMBL" id="PAN38126.1"/>
    </source>
</evidence>
<dbReference type="AlphaFoldDB" id="A0A2S3I6Q8"/>
<evidence type="ECO:0000256" key="1">
    <source>
        <dbReference type="SAM" id="MobiDB-lite"/>
    </source>
</evidence>
<reference evidence="2" key="1">
    <citation type="submission" date="2018-04" db="EMBL/GenBank/DDBJ databases">
        <title>WGS assembly of Panicum hallii.</title>
        <authorList>
            <person name="Lovell J."/>
            <person name="Jenkins J."/>
            <person name="Lowry D."/>
            <person name="Mamidi S."/>
            <person name="Sreedasyam A."/>
            <person name="Weng X."/>
            <person name="Barry K."/>
            <person name="Bonette J."/>
            <person name="Campitelli B."/>
            <person name="Daum C."/>
            <person name="Gordon S."/>
            <person name="Gould B."/>
            <person name="Lipzen A."/>
            <person name="Macqueen A."/>
            <person name="Palacio-Mejia J."/>
            <person name="Plott C."/>
            <person name="Shakirov E."/>
            <person name="Shu S."/>
            <person name="Yoshinaga Y."/>
            <person name="Zane M."/>
            <person name="Rokhsar D."/>
            <person name="Grimwood J."/>
            <person name="Schmutz J."/>
            <person name="Juenger T."/>
        </authorList>
    </citation>
    <scope>NUCLEOTIDE SEQUENCE [LARGE SCALE GENOMIC DNA]</scope>
    <source>
        <strain evidence="2">FIL2</strain>
    </source>
</reference>
<dbReference type="Proteomes" id="UP000243499">
    <property type="component" value="Chromosome 7"/>
</dbReference>
<gene>
    <name evidence="2" type="ORF">PAHAL_7G149100</name>
</gene>
<proteinExistence type="predicted"/>
<name>A0A2S3I6Q8_9POAL</name>
<protein>
    <submittedName>
        <fullName evidence="2">Uncharacterized protein</fullName>
    </submittedName>
</protein>
<accession>A0A2S3I6Q8</accession>